<dbReference type="AlphaFoldDB" id="A0A8B3DTN5"/>
<gene>
    <name evidence="1" type="ORF">DS957_003660</name>
</gene>
<proteinExistence type="predicted"/>
<dbReference type="EMBL" id="QOUW02000007">
    <property type="protein sequence ID" value="RIW17878.1"/>
    <property type="molecule type" value="Genomic_DNA"/>
</dbReference>
<evidence type="ECO:0000313" key="2">
    <source>
        <dbReference type="Proteomes" id="UP000253437"/>
    </source>
</evidence>
<dbReference type="Proteomes" id="UP000253437">
    <property type="component" value="Unassembled WGS sequence"/>
</dbReference>
<name>A0A8B3DTN5_VIBHA</name>
<dbReference type="RefSeq" id="WP_114091726.1">
    <property type="nucleotide sequence ID" value="NZ_QOUW02000007.1"/>
</dbReference>
<comment type="caution">
    <text evidence="1">The sequence shown here is derived from an EMBL/GenBank/DDBJ whole genome shotgun (WGS) entry which is preliminary data.</text>
</comment>
<sequence>MSTDLKATAENQQPKIKLEDSILLERYYTQRALSMLPIGGDAFFQLGDIDWGYGFIETIDGKPSVSPIPSFVETLENVFHTNTPVYNFINGQIIITCNLPAGSIPKDQSEQFSCIGVKDKDGEYVIIAATQPIWLYSDRGLACEIVINTNLGESSNMQVSGGR</sequence>
<reference evidence="1 2" key="1">
    <citation type="submission" date="2018-08" db="EMBL/GenBank/DDBJ databases">
        <title>Vibrio harveyi strains pathogenic to white snook Centropomus viridis Lockington (1877) and potential probiotic bacteria.</title>
        <authorList>
            <person name="Soto-Rodriguez S."/>
            <person name="Gomez-Gil B."/>
            <person name="Lozano-Olvera R."/>
        </authorList>
    </citation>
    <scope>NUCLEOTIDE SEQUENCE [LARGE SCALE GENOMIC DNA]</scope>
    <source>
        <strain evidence="1 2">CAIM 1508</strain>
    </source>
</reference>
<organism evidence="1 2">
    <name type="scientific">Vibrio harveyi</name>
    <name type="common">Beneckea harveyi</name>
    <dbReference type="NCBI Taxonomy" id="669"/>
    <lineage>
        <taxon>Bacteria</taxon>
        <taxon>Pseudomonadati</taxon>
        <taxon>Pseudomonadota</taxon>
        <taxon>Gammaproteobacteria</taxon>
        <taxon>Vibrionales</taxon>
        <taxon>Vibrionaceae</taxon>
        <taxon>Vibrio</taxon>
    </lineage>
</organism>
<accession>A0A8B3DTN5</accession>
<protein>
    <submittedName>
        <fullName evidence="1">Uncharacterized protein</fullName>
    </submittedName>
</protein>
<evidence type="ECO:0000313" key="1">
    <source>
        <dbReference type="EMBL" id="RIW17878.1"/>
    </source>
</evidence>